<reference evidence="3" key="1">
    <citation type="journal article" date="2019" name="Int. J. Syst. Evol. Microbiol.">
        <title>The Global Catalogue of Microorganisms (GCM) 10K type strain sequencing project: providing services to taxonomists for standard genome sequencing and annotation.</title>
        <authorList>
            <consortium name="The Broad Institute Genomics Platform"/>
            <consortium name="The Broad Institute Genome Sequencing Center for Infectious Disease"/>
            <person name="Wu L."/>
            <person name="Ma J."/>
        </authorList>
    </citation>
    <scope>NUCLEOTIDE SEQUENCE [LARGE SCALE GENOMIC DNA]</scope>
    <source>
        <strain evidence="3">JCM 31404</strain>
    </source>
</reference>
<name>A0ABQ2RSJ5_9DEIO</name>
<feature type="region of interest" description="Disordered" evidence="1">
    <location>
        <begin position="1"/>
        <end position="23"/>
    </location>
</feature>
<evidence type="ECO:0000313" key="2">
    <source>
        <dbReference type="EMBL" id="GGR58059.1"/>
    </source>
</evidence>
<comment type="caution">
    <text evidence="2">The sequence shown here is derived from an EMBL/GenBank/DDBJ whole genome shotgun (WGS) entry which is preliminary data.</text>
</comment>
<dbReference type="Proteomes" id="UP000634308">
    <property type="component" value="Unassembled WGS sequence"/>
</dbReference>
<evidence type="ECO:0000256" key="1">
    <source>
        <dbReference type="SAM" id="MobiDB-lite"/>
    </source>
</evidence>
<feature type="compositionally biased region" description="Polar residues" evidence="1">
    <location>
        <begin position="10"/>
        <end position="23"/>
    </location>
</feature>
<organism evidence="2 3">
    <name type="scientific">Deinococcus seoulensis</name>
    <dbReference type="NCBI Taxonomy" id="1837379"/>
    <lineage>
        <taxon>Bacteria</taxon>
        <taxon>Thermotogati</taxon>
        <taxon>Deinococcota</taxon>
        <taxon>Deinococci</taxon>
        <taxon>Deinococcales</taxon>
        <taxon>Deinococcaceae</taxon>
        <taxon>Deinococcus</taxon>
    </lineage>
</organism>
<protein>
    <submittedName>
        <fullName evidence="2">Uncharacterized protein</fullName>
    </submittedName>
</protein>
<dbReference type="EMBL" id="BMQM01000011">
    <property type="protein sequence ID" value="GGR58059.1"/>
    <property type="molecule type" value="Genomic_DNA"/>
</dbReference>
<keyword evidence="3" id="KW-1185">Reference proteome</keyword>
<sequence>MRGHPLPRGQTDQQQVEPQAQQRLEVQARQSVRLGVLGNAGLNERSEQRHADVQPPEVLLAPALYQPARLATEHSPNLSESRAALLEKMFMQSDGPLLLAIRLD</sequence>
<evidence type="ECO:0000313" key="3">
    <source>
        <dbReference type="Proteomes" id="UP000634308"/>
    </source>
</evidence>
<proteinExistence type="predicted"/>
<accession>A0ABQ2RSJ5</accession>
<gene>
    <name evidence="2" type="ORF">GCM10008959_19750</name>
</gene>